<proteinExistence type="inferred from homology"/>
<dbReference type="SMART" id="SM00382">
    <property type="entry name" value="AAA"/>
    <property type="match status" value="2"/>
</dbReference>
<dbReference type="Proteomes" id="UP001596483">
    <property type="component" value="Unassembled WGS sequence"/>
</dbReference>
<evidence type="ECO:0000256" key="17">
    <source>
        <dbReference type="HAMAP-Rule" id="MF_00205"/>
    </source>
</evidence>
<evidence type="ECO:0000256" key="13">
    <source>
        <dbReference type="ARBA" id="ARBA00023204"/>
    </source>
</evidence>
<dbReference type="InterPro" id="IPR004602">
    <property type="entry name" value="UvrA"/>
</dbReference>
<dbReference type="Gene3D" id="1.10.8.280">
    <property type="entry name" value="ABC transporter ATPase domain-like"/>
    <property type="match status" value="1"/>
</dbReference>
<comment type="subunit">
    <text evidence="17">Forms a heterotetramer with UvrB during the search for lesions.</text>
</comment>
<keyword evidence="5 17" id="KW-0547">Nucleotide-binding</keyword>
<dbReference type="PROSITE" id="PS00211">
    <property type="entry name" value="ABC_TRANSPORTER_1"/>
    <property type="match status" value="2"/>
</dbReference>
<evidence type="ECO:0000256" key="12">
    <source>
        <dbReference type="ARBA" id="ARBA00023125"/>
    </source>
</evidence>
<evidence type="ECO:0000256" key="8">
    <source>
        <dbReference type="ARBA" id="ARBA00022771"/>
    </source>
</evidence>
<comment type="caution">
    <text evidence="19">The sequence shown here is derived from an EMBL/GenBank/DDBJ whole genome shotgun (WGS) entry which is preliminary data.</text>
</comment>
<dbReference type="Pfam" id="PF17760">
    <property type="entry name" value="UvrA_inter"/>
    <property type="match status" value="1"/>
</dbReference>
<keyword evidence="4 17" id="KW-0677">Repeat</keyword>
<keyword evidence="17" id="KW-0742">SOS response</keyword>
<keyword evidence="10 17" id="KW-0067">ATP-binding</keyword>
<keyword evidence="6 17" id="KW-0227">DNA damage</keyword>
<dbReference type="Gene3D" id="3.30.1490.20">
    <property type="entry name" value="ATP-grasp fold, A domain"/>
    <property type="match status" value="1"/>
</dbReference>
<feature type="domain" description="ABC transporter" evidence="18">
    <location>
        <begin position="315"/>
        <end position="593"/>
    </location>
</feature>
<feature type="domain" description="ABC transporter" evidence="18">
    <location>
        <begin position="604"/>
        <end position="935"/>
    </location>
</feature>
<reference evidence="20" key="1">
    <citation type="journal article" date="2019" name="Int. J. Syst. Evol. Microbiol.">
        <title>The Global Catalogue of Microorganisms (GCM) 10K type strain sequencing project: providing services to taxonomists for standard genome sequencing and annotation.</title>
        <authorList>
            <consortium name="The Broad Institute Genomics Platform"/>
            <consortium name="The Broad Institute Genome Sequencing Center for Infectious Disease"/>
            <person name="Wu L."/>
            <person name="Ma J."/>
        </authorList>
    </citation>
    <scope>NUCLEOTIDE SEQUENCE [LARGE SCALE GENOMIC DNA]</scope>
    <source>
        <strain evidence="20">JCM 4738</strain>
    </source>
</reference>
<dbReference type="RefSeq" id="WP_157293875.1">
    <property type="nucleotide sequence ID" value="NZ_JBHTCT010000035.1"/>
</dbReference>
<keyword evidence="7 17" id="KW-0228">DNA excision</keyword>
<protein>
    <recommendedName>
        <fullName evidence="15 17">UvrABC system protein A</fullName>
        <shortName evidence="17">UvrA protein</shortName>
    </recommendedName>
    <alternativeName>
        <fullName evidence="16 17">Excinuclease ABC subunit A</fullName>
    </alternativeName>
</protein>
<dbReference type="InterPro" id="IPR003439">
    <property type="entry name" value="ABC_transporter-like_ATP-bd"/>
</dbReference>
<dbReference type="PANTHER" id="PTHR43152:SF3">
    <property type="entry name" value="UVRABC SYSTEM PROTEIN A"/>
    <property type="match status" value="1"/>
</dbReference>
<dbReference type="Gene3D" id="3.40.50.300">
    <property type="entry name" value="P-loop containing nucleotide triphosphate hydrolases"/>
    <property type="match status" value="2"/>
</dbReference>
<keyword evidence="19" id="KW-0378">Hydrolase</keyword>
<evidence type="ECO:0000256" key="14">
    <source>
        <dbReference type="ARBA" id="ARBA00038000"/>
    </source>
</evidence>
<evidence type="ECO:0000256" key="6">
    <source>
        <dbReference type="ARBA" id="ARBA00022763"/>
    </source>
</evidence>
<dbReference type="HAMAP" id="MF_00205">
    <property type="entry name" value="UvrA"/>
    <property type="match status" value="1"/>
</dbReference>
<evidence type="ECO:0000256" key="1">
    <source>
        <dbReference type="ARBA" id="ARBA00004496"/>
    </source>
</evidence>
<comment type="similarity">
    <text evidence="14 17">Belongs to the ABC transporter superfamily. UvrA family.</text>
</comment>
<evidence type="ECO:0000313" key="19">
    <source>
        <dbReference type="EMBL" id="MFC7366018.1"/>
    </source>
</evidence>
<dbReference type="CDD" id="cd03270">
    <property type="entry name" value="ABC_UvrA_I"/>
    <property type="match status" value="1"/>
</dbReference>
<organism evidence="19 20">
    <name type="scientific">Bhargavaea changchunensis</name>
    <dbReference type="NCBI Taxonomy" id="2134037"/>
    <lineage>
        <taxon>Bacteria</taxon>
        <taxon>Bacillati</taxon>
        <taxon>Bacillota</taxon>
        <taxon>Bacilli</taxon>
        <taxon>Bacillales</taxon>
        <taxon>Caryophanaceae</taxon>
        <taxon>Bhargavaea</taxon>
    </lineage>
</organism>
<dbReference type="Pfam" id="PF17755">
    <property type="entry name" value="UvrA_DNA-bind"/>
    <property type="match status" value="1"/>
</dbReference>
<dbReference type="NCBIfam" id="TIGR00630">
    <property type="entry name" value="uvra"/>
    <property type="match status" value="1"/>
</dbReference>
<dbReference type="InterPro" id="IPR041102">
    <property type="entry name" value="UvrA_inter"/>
</dbReference>
<feature type="binding site" evidence="17">
    <location>
        <begin position="639"/>
        <end position="646"/>
    </location>
    <ligand>
        <name>ATP</name>
        <dbReference type="ChEBI" id="CHEBI:30616"/>
    </ligand>
</feature>
<evidence type="ECO:0000256" key="9">
    <source>
        <dbReference type="ARBA" id="ARBA00022833"/>
    </source>
</evidence>
<keyword evidence="8 17" id="KW-0863">Zinc-finger</keyword>
<name>A0ABW2NFR4_9BACL</name>
<dbReference type="InterPro" id="IPR017871">
    <property type="entry name" value="ABC_transporter-like_CS"/>
</dbReference>
<keyword evidence="9 17" id="KW-0862">Zinc</keyword>
<dbReference type="GO" id="GO:0016787">
    <property type="term" value="F:hydrolase activity"/>
    <property type="evidence" value="ECO:0007669"/>
    <property type="project" value="UniProtKB-KW"/>
</dbReference>
<gene>
    <name evidence="17 19" type="primary">uvrA</name>
    <name evidence="19" type="ORF">ACFQQH_12900</name>
</gene>
<evidence type="ECO:0000313" key="20">
    <source>
        <dbReference type="Proteomes" id="UP001596483"/>
    </source>
</evidence>
<feature type="zinc finger region" description="C4-type" evidence="17">
    <location>
        <begin position="252"/>
        <end position="279"/>
    </location>
</feature>
<keyword evidence="2 17" id="KW-0963">Cytoplasm</keyword>
<dbReference type="PROSITE" id="PS50893">
    <property type="entry name" value="ABC_TRANSPORTER_2"/>
    <property type="match status" value="2"/>
</dbReference>
<dbReference type="PANTHER" id="PTHR43152">
    <property type="entry name" value="UVRABC SYSTEM PROTEIN A"/>
    <property type="match status" value="1"/>
</dbReference>
<comment type="subcellular location">
    <subcellularLocation>
        <location evidence="1 17">Cytoplasm</location>
    </subcellularLocation>
</comment>
<feature type="binding site" evidence="17">
    <location>
        <begin position="33"/>
        <end position="40"/>
    </location>
    <ligand>
        <name>ATP</name>
        <dbReference type="ChEBI" id="CHEBI:30616"/>
    </ligand>
</feature>
<dbReference type="Gene3D" id="1.20.1580.10">
    <property type="entry name" value="ABC transporter ATPase like domain"/>
    <property type="match status" value="2"/>
</dbReference>
<feature type="zinc finger region" description="C4-type" evidence="17">
    <location>
        <begin position="738"/>
        <end position="764"/>
    </location>
</feature>
<evidence type="ECO:0000256" key="2">
    <source>
        <dbReference type="ARBA" id="ARBA00022490"/>
    </source>
</evidence>
<dbReference type="NCBIfam" id="NF001503">
    <property type="entry name" value="PRK00349.1"/>
    <property type="match status" value="1"/>
</dbReference>
<dbReference type="InterPro" id="IPR013815">
    <property type="entry name" value="ATP_grasp_subdomain_1"/>
</dbReference>
<evidence type="ECO:0000256" key="7">
    <source>
        <dbReference type="ARBA" id="ARBA00022769"/>
    </source>
</evidence>
<dbReference type="EMBL" id="JBHTCT010000035">
    <property type="protein sequence ID" value="MFC7366018.1"/>
    <property type="molecule type" value="Genomic_DNA"/>
</dbReference>
<evidence type="ECO:0000256" key="5">
    <source>
        <dbReference type="ARBA" id="ARBA00022741"/>
    </source>
</evidence>
<sequence length="956" mass="105642">MRNQEIVIQGARAHNLKDINVTIPRDKLVVVTGLSGSGKSSLAFDTIYAEGQRRYVESLSAYARMFLGQMDKPDVDAIEGLSPAIAIDQKTTSRNPRSTVGTVTEISDYLRLLYARIGKPICPNHGIEISSQTVEQMVDRVMELPERTRLQILAPVVSGRKGTHKKLLEDIKKQGYVRVRVNGELYDLDDDIDLNKNKKHDIEVVIDRIVVKDDVEGRLSDSLETAASLAGGRAIIDIIGGEELIYNEHHACPICGFSIGELEPRLFSFNSPFGACPECDGLGSKLEVDPDLVIPDKSLSLAEGAIAPWEPTSSQYYPELLKAICKHYGISMDVPVSELPNSQLDKILHGSGNDRIRFRYTNEFGKTRDNQIYFEGVLKNVERRYRETSSDWIREQMQKYMAERPCPVCQGDRLKEEALAVKVAGLNISQVTRFPITEAVEFFQGLNLSENDRAIANLILKEINSRLGFLVNVGLDYLSMSRAAGTLSGGEAQRIRLATQIGSKLSGVLYILDEPSIGLHQRDNDKLIGTLKEMRDLGNTLIVVEHDEDTMMAADHLIDIGPGAGLHGGEVIAQGTPQEVAENPDSITGDYLSGRKFIPIPVERRKPDGRTVRIEGASENNLKNIDADFPLGQFIAVTGVSGSGKSTLVNEILYKTLAQKLNRAKAKPGAYAAISGLEELEKVIDIDQSPIGRTPRSNPATYTGVFDNIRDLFASTNDAKVRGFQKGRFSFNVKGGRCEACKGDGIIKIEMHFLPDVYVPCEVCHGRRYNRETLEVRYKGKNISDVLDMTVSDAAVFFENIQKIHRRLQTLVDVGLGYVKLGQPATTLSGGEAQRVKLASELHRRSNGKSFYILDEPTTGLHAHDISRLLEVLHRLVDNGNTVLVIEHNLDVIKTVDHIIDLGPEGGDRGGQIIATGTPEQVAEVRESYTGRYLKPILERDRKRTDALLAEAEGRA</sequence>
<evidence type="ECO:0000256" key="11">
    <source>
        <dbReference type="ARBA" id="ARBA00022881"/>
    </source>
</evidence>
<keyword evidence="12 17" id="KW-0238">DNA-binding</keyword>
<dbReference type="InterPro" id="IPR041552">
    <property type="entry name" value="UvrA_DNA-bd"/>
</dbReference>
<dbReference type="CDD" id="cd03271">
    <property type="entry name" value="ABC_UvrA_II"/>
    <property type="match status" value="1"/>
</dbReference>
<evidence type="ECO:0000259" key="18">
    <source>
        <dbReference type="PROSITE" id="PS50893"/>
    </source>
</evidence>
<evidence type="ECO:0000256" key="3">
    <source>
        <dbReference type="ARBA" id="ARBA00022723"/>
    </source>
</evidence>
<evidence type="ECO:0000256" key="4">
    <source>
        <dbReference type="ARBA" id="ARBA00022737"/>
    </source>
</evidence>
<evidence type="ECO:0000256" key="16">
    <source>
        <dbReference type="ARBA" id="ARBA00042156"/>
    </source>
</evidence>
<dbReference type="SUPFAM" id="SSF52540">
    <property type="entry name" value="P-loop containing nucleoside triphosphate hydrolases"/>
    <property type="match status" value="2"/>
</dbReference>
<evidence type="ECO:0000256" key="10">
    <source>
        <dbReference type="ARBA" id="ARBA00022840"/>
    </source>
</evidence>
<dbReference type="InterPro" id="IPR027417">
    <property type="entry name" value="P-loop_NTPase"/>
</dbReference>
<keyword evidence="20" id="KW-1185">Reference proteome</keyword>
<keyword evidence="11 17" id="KW-0267">Excision nuclease</keyword>
<keyword evidence="13 17" id="KW-0234">DNA repair</keyword>
<dbReference type="InterPro" id="IPR003593">
    <property type="entry name" value="AAA+_ATPase"/>
</dbReference>
<comment type="function">
    <text evidence="17">The UvrABC repair system catalyzes the recognition and processing of DNA lesions. UvrA is an ATPase and a DNA-binding protein. A damage recognition complex composed of 2 UvrA and 2 UvrB subunits scans DNA for abnormalities. When the presence of a lesion has been verified by UvrB, the UvrA molecules dissociate.</text>
</comment>
<keyword evidence="3 17" id="KW-0479">Metal-binding</keyword>
<evidence type="ECO:0000256" key="15">
    <source>
        <dbReference type="ARBA" id="ARBA00039316"/>
    </source>
</evidence>
<accession>A0ABW2NFR4</accession>